<evidence type="ECO:0000313" key="1">
    <source>
        <dbReference type="EMBL" id="MUL37663.1"/>
    </source>
</evidence>
<name>A0A6N8FX72_9CHRO</name>
<organism evidence="1 2">
    <name type="scientific">Gloeocapsopsis dulcis AAB1 = 1H9</name>
    <dbReference type="NCBI Taxonomy" id="1433147"/>
    <lineage>
        <taxon>Bacteria</taxon>
        <taxon>Bacillati</taxon>
        <taxon>Cyanobacteriota</taxon>
        <taxon>Cyanophyceae</taxon>
        <taxon>Oscillatoriophycideae</taxon>
        <taxon>Chroococcales</taxon>
        <taxon>Chroococcaceae</taxon>
        <taxon>Gloeocapsopsis</taxon>
        <taxon>Gloeocapsopsis dulcis</taxon>
    </lineage>
</organism>
<sequence>MDAFASVPPEWTNKAIHAYEFCCPTCRASSREAENVWLNRRSPVMTDSYRRKWQEFYQCRCGCVWWAWSSDRPPAEFPSSEVSK</sequence>
<gene>
    <name evidence="1" type="ORF">BWI75_15350</name>
</gene>
<protein>
    <submittedName>
        <fullName evidence="1">Uncharacterized protein</fullName>
    </submittedName>
</protein>
<dbReference type="EMBL" id="NAPY01000025">
    <property type="protein sequence ID" value="MUL37663.1"/>
    <property type="molecule type" value="Genomic_DNA"/>
</dbReference>
<accession>A0A6N8FX72</accession>
<dbReference type="OrthoDB" id="559685at2"/>
<proteinExistence type="predicted"/>
<reference evidence="1 2" key="1">
    <citation type="journal article" date="2019" name="Front. Microbiol.">
        <title>Genomic Features for Desiccation Tolerance and Sugar Biosynthesis in the Extremophile Gloeocapsopsis sp. UTEX B3054.</title>
        <authorList>
            <person name="Urrejola C."/>
            <person name="Alcorta J."/>
            <person name="Salas L."/>
            <person name="Vasquez M."/>
            <person name="Polz M.F."/>
            <person name="Vicuna R."/>
            <person name="Diez B."/>
        </authorList>
    </citation>
    <scope>NUCLEOTIDE SEQUENCE [LARGE SCALE GENOMIC DNA]</scope>
    <source>
        <strain evidence="1 2">1H9</strain>
    </source>
</reference>
<keyword evidence="2" id="KW-1185">Reference proteome</keyword>
<dbReference type="RefSeq" id="WP_155707023.1">
    <property type="nucleotide sequence ID" value="NZ_CAWPEY010000028.1"/>
</dbReference>
<dbReference type="AlphaFoldDB" id="A0A6N8FX72"/>
<comment type="caution">
    <text evidence="1">The sequence shown here is derived from an EMBL/GenBank/DDBJ whole genome shotgun (WGS) entry which is preliminary data.</text>
</comment>
<evidence type="ECO:0000313" key="2">
    <source>
        <dbReference type="Proteomes" id="UP000441797"/>
    </source>
</evidence>
<dbReference type="Proteomes" id="UP000441797">
    <property type="component" value="Unassembled WGS sequence"/>
</dbReference>